<keyword evidence="3" id="KW-1185">Reference proteome</keyword>
<evidence type="ECO:0000256" key="1">
    <source>
        <dbReference type="SAM" id="Coils"/>
    </source>
</evidence>
<name>A0A553I2K0_9PEZI</name>
<accession>A0A553I2K0</accession>
<gene>
    <name evidence="2" type="ORF">FHL15_004580</name>
</gene>
<reference evidence="3" key="1">
    <citation type="submission" date="2019-06" db="EMBL/GenBank/DDBJ databases">
        <title>Draft genome sequence of the griseofulvin-producing fungus Xylaria cubensis strain G536.</title>
        <authorList>
            <person name="Mead M.E."/>
            <person name="Raja H.A."/>
            <person name="Steenwyk J.L."/>
            <person name="Knowles S.L."/>
            <person name="Oberlies N.H."/>
            <person name="Rokas A."/>
        </authorList>
    </citation>
    <scope>NUCLEOTIDE SEQUENCE [LARGE SCALE GENOMIC DNA]</scope>
    <source>
        <strain evidence="3">G536</strain>
    </source>
</reference>
<keyword evidence="1" id="KW-0175">Coiled coil</keyword>
<dbReference type="OrthoDB" id="5324651at2759"/>
<proteinExistence type="predicted"/>
<dbReference type="Proteomes" id="UP000319160">
    <property type="component" value="Unassembled WGS sequence"/>
</dbReference>
<dbReference type="AlphaFoldDB" id="A0A553I2K0"/>
<comment type="caution">
    <text evidence="2">The sequence shown here is derived from an EMBL/GenBank/DDBJ whole genome shotgun (WGS) entry which is preliminary data.</text>
</comment>
<feature type="coiled-coil region" evidence="1">
    <location>
        <begin position="283"/>
        <end position="331"/>
    </location>
</feature>
<sequence>MKDKNPPDERVVYLALKNVFKGKNAEVRRLAAVRKLITQNQRDSDVSNLINGHNIDIVCQMARSLLTEEIFESTLKAKIRFPEVFDVSPAQSAERAASEAEAAINEANAIKGVVHAYSEDVQYDIPPPPSHPPPEAIVETESVETFRDPKLPTVKSGRVVPSLFPVYLPLRTQHRILTNVQSILEEVCFDYAERFMPEILKKNRWDCSEAAELNLWSAEFLQRQNEFSDKVEDVRKPLTSLFRSVADIRHTAVHRIRISAKGLEQFLLNAESFAVLLGDEMRLKSLTELRRNIQQSIEELERNKHVLSSKLKETLKRIAAQRAELDRIEEMAISDMIREDGEYQAFAGRNLEEATISSQAPTVVTAVKEDETGSNIDDVDTMEEDSRLIKSFQLTFSVWTDICTKSPTVSASRTPIKSVIPEFLLKFLNVVAESVPSSKCLMDNIPVLYKPTSLETLTGEEWSQLAELSYENSLEARFDARLLVSHSQFFASQKPQNVVLHENLLERIVKNLDERNATETIQFIINKCRELGNV</sequence>
<dbReference type="STRING" id="2512241.A0A553I2K0"/>
<protein>
    <submittedName>
        <fullName evidence="2">Uncharacterized protein</fullName>
    </submittedName>
</protein>
<dbReference type="EMBL" id="VFLP01000022">
    <property type="protein sequence ID" value="TRX94425.1"/>
    <property type="molecule type" value="Genomic_DNA"/>
</dbReference>
<evidence type="ECO:0000313" key="2">
    <source>
        <dbReference type="EMBL" id="TRX94425.1"/>
    </source>
</evidence>
<evidence type="ECO:0000313" key="3">
    <source>
        <dbReference type="Proteomes" id="UP000319160"/>
    </source>
</evidence>
<organism evidence="2 3">
    <name type="scientific">Xylaria flabelliformis</name>
    <dbReference type="NCBI Taxonomy" id="2512241"/>
    <lineage>
        <taxon>Eukaryota</taxon>
        <taxon>Fungi</taxon>
        <taxon>Dikarya</taxon>
        <taxon>Ascomycota</taxon>
        <taxon>Pezizomycotina</taxon>
        <taxon>Sordariomycetes</taxon>
        <taxon>Xylariomycetidae</taxon>
        <taxon>Xylariales</taxon>
        <taxon>Xylariaceae</taxon>
        <taxon>Xylaria</taxon>
    </lineage>
</organism>